<comment type="caution">
    <text evidence="2">The sequence shown here is derived from an EMBL/GenBank/DDBJ whole genome shotgun (WGS) entry which is preliminary data.</text>
</comment>
<name>A0AAV7VZK5_PLEWA</name>
<feature type="region of interest" description="Disordered" evidence="1">
    <location>
        <begin position="1"/>
        <end position="41"/>
    </location>
</feature>
<organism evidence="2 3">
    <name type="scientific">Pleurodeles waltl</name>
    <name type="common">Iberian ribbed newt</name>
    <dbReference type="NCBI Taxonomy" id="8319"/>
    <lineage>
        <taxon>Eukaryota</taxon>
        <taxon>Metazoa</taxon>
        <taxon>Chordata</taxon>
        <taxon>Craniata</taxon>
        <taxon>Vertebrata</taxon>
        <taxon>Euteleostomi</taxon>
        <taxon>Amphibia</taxon>
        <taxon>Batrachia</taxon>
        <taxon>Caudata</taxon>
        <taxon>Salamandroidea</taxon>
        <taxon>Salamandridae</taxon>
        <taxon>Pleurodelinae</taxon>
        <taxon>Pleurodeles</taxon>
    </lineage>
</organism>
<protein>
    <submittedName>
        <fullName evidence="2">Uncharacterized protein</fullName>
    </submittedName>
</protein>
<keyword evidence="3" id="KW-1185">Reference proteome</keyword>
<proteinExistence type="predicted"/>
<dbReference type="AlphaFoldDB" id="A0AAV7VZK5"/>
<accession>A0AAV7VZK5</accession>
<dbReference type="EMBL" id="JANPWB010000002">
    <property type="protein sequence ID" value="KAJ1207125.1"/>
    <property type="molecule type" value="Genomic_DNA"/>
</dbReference>
<feature type="compositionally biased region" description="Polar residues" evidence="1">
    <location>
        <begin position="32"/>
        <end position="41"/>
    </location>
</feature>
<evidence type="ECO:0000313" key="3">
    <source>
        <dbReference type="Proteomes" id="UP001066276"/>
    </source>
</evidence>
<evidence type="ECO:0000313" key="2">
    <source>
        <dbReference type="EMBL" id="KAJ1207125.1"/>
    </source>
</evidence>
<dbReference type="Proteomes" id="UP001066276">
    <property type="component" value="Chromosome 1_2"/>
</dbReference>
<evidence type="ECO:0000256" key="1">
    <source>
        <dbReference type="SAM" id="MobiDB-lite"/>
    </source>
</evidence>
<sequence>MTVRPASANHEARFRAPGRGLRTQHKRAGAQGLQTQISRTTPSGSCRVEKVQGCHNHEAVHLYLLVPLRRLCSPRNGPCPRFPLGTVENMARQILPPEYRRLAQDGLGEEPEND</sequence>
<gene>
    <name evidence="2" type="ORF">NDU88_002517</name>
</gene>
<reference evidence="2" key="1">
    <citation type="journal article" date="2022" name="bioRxiv">
        <title>Sequencing and chromosome-scale assembly of the giantPleurodeles waltlgenome.</title>
        <authorList>
            <person name="Brown T."/>
            <person name="Elewa A."/>
            <person name="Iarovenko S."/>
            <person name="Subramanian E."/>
            <person name="Araus A.J."/>
            <person name="Petzold A."/>
            <person name="Susuki M."/>
            <person name="Suzuki K.-i.T."/>
            <person name="Hayashi T."/>
            <person name="Toyoda A."/>
            <person name="Oliveira C."/>
            <person name="Osipova E."/>
            <person name="Leigh N.D."/>
            <person name="Simon A."/>
            <person name="Yun M.H."/>
        </authorList>
    </citation>
    <scope>NUCLEOTIDE SEQUENCE</scope>
    <source>
        <strain evidence="2">20211129_DDA</strain>
        <tissue evidence="2">Liver</tissue>
    </source>
</reference>